<accession>A0ACC3NFP5</accession>
<dbReference type="EMBL" id="JAUTXU010000044">
    <property type="protein sequence ID" value="KAK3716173.1"/>
    <property type="molecule type" value="Genomic_DNA"/>
</dbReference>
<organism evidence="1 2">
    <name type="scientific">Vermiconidia calcicola</name>
    <dbReference type="NCBI Taxonomy" id="1690605"/>
    <lineage>
        <taxon>Eukaryota</taxon>
        <taxon>Fungi</taxon>
        <taxon>Dikarya</taxon>
        <taxon>Ascomycota</taxon>
        <taxon>Pezizomycotina</taxon>
        <taxon>Dothideomycetes</taxon>
        <taxon>Dothideomycetidae</taxon>
        <taxon>Mycosphaerellales</taxon>
        <taxon>Extremaceae</taxon>
        <taxon>Vermiconidia</taxon>
    </lineage>
</organism>
<evidence type="ECO:0000313" key="2">
    <source>
        <dbReference type="Proteomes" id="UP001281147"/>
    </source>
</evidence>
<keyword evidence="2" id="KW-1185">Reference proteome</keyword>
<dbReference type="Proteomes" id="UP001281147">
    <property type="component" value="Unassembled WGS sequence"/>
</dbReference>
<protein>
    <submittedName>
        <fullName evidence="1">Uncharacterized protein</fullName>
    </submittedName>
</protein>
<sequence>MRMKNLQAVEEAHETCSARPRNKYDSPTPHRQPPTYGPSRPPKQWKPSAKSSGSQSRASSPPRAYPPVEQAPRHPLVSQSHIAVLSPPGLTISTRQTHASRAEMKSSALVEVFDDLHGALSAISRNPAVVIIHVPGLDLDVPRLEPLKLALDQYIRGGGRVEEDMSLLTQEAMTPDHGSPVAATNEDVKKGRVDSVIAISELHPEHAVT</sequence>
<name>A0ACC3NFP5_9PEZI</name>
<gene>
    <name evidence="1" type="ORF">LTR37_006618</name>
</gene>
<proteinExistence type="predicted"/>
<comment type="caution">
    <text evidence="1">The sequence shown here is derived from an EMBL/GenBank/DDBJ whole genome shotgun (WGS) entry which is preliminary data.</text>
</comment>
<reference evidence="1" key="1">
    <citation type="submission" date="2023-07" db="EMBL/GenBank/DDBJ databases">
        <title>Black Yeasts Isolated from many extreme environments.</title>
        <authorList>
            <person name="Coleine C."/>
            <person name="Stajich J.E."/>
            <person name="Selbmann L."/>
        </authorList>
    </citation>
    <scope>NUCLEOTIDE SEQUENCE</scope>
    <source>
        <strain evidence="1">CCFEE 5714</strain>
    </source>
</reference>
<evidence type="ECO:0000313" key="1">
    <source>
        <dbReference type="EMBL" id="KAK3716173.1"/>
    </source>
</evidence>